<feature type="compositionally biased region" description="Polar residues" evidence="1">
    <location>
        <begin position="56"/>
        <end position="66"/>
    </location>
</feature>
<dbReference type="BioCyc" id="PSP1104324:GJSN-2653-MONOMER"/>
<sequence>MSVFAAVALLAVAGAGPGPLSGVDVSREAVNYAGSHTTPRGKAATVSRHGVLKTTEPPTSSHGATT</sequence>
<feature type="region of interest" description="Disordered" evidence="1">
    <location>
        <begin position="34"/>
        <end position="66"/>
    </location>
</feature>
<dbReference type="GeneID" id="11594310"/>
<dbReference type="STRING" id="1104324.P186_2708"/>
<accession>G7VEC2</accession>
<dbReference type="Proteomes" id="UP000005867">
    <property type="component" value="Chromosome"/>
</dbReference>
<proteinExistence type="predicted"/>
<evidence type="ECO:0000313" key="2">
    <source>
        <dbReference type="EMBL" id="AET34092.1"/>
    </source>
</evidence>
<organism evidence="2 3">
    <name type="scientific">Pyrobaculum ferrireducens</name>
    <dbReference type="NCBI Taxonomy" id="1104324"/>
    <lineage>
        <taxon>Archaea</taxon>
        <taxon>Thermoproteota</taxon>
        <taxon>Thermoprotei</taxon>
        <taxon>Thermoproteales</taxon>
        <taxon>Thermoproteaceae</taxon>
        <taxon>Pyrobaculum</taxon>
    </lineage>
</organism>
<evidence type="ECO:0000313" key="3">
    <source>
        <dbReference type="Proteomes" id="UP000005867"/>
    </source>
</evidence>
<dbReference type="RefSeq" id="WP_014289917.1">
    <property type="nucleotide sequence ID" value="NC_016645.1"/>
</dbReference>
<dbReference type="eggNOG" id="arCOG09758">
    <property type="taxonomic scope" value="Archaea"/>
</dbReference>
<reference evidence="2 3" key="1">
    <citation type="journal article" date="2012" name="J. Bacteriol.">
        <title>Complete genome sequence of strain 1860, a crenarchaeon of the genus pyrobaculum able to grow with various electron acceptors.</title>
        <authorList>
            <person name="Mardanov A.V."/>
            <person name="Gumerov V.M."/>
            <person name="Slobodkina G.B."/>
            <person name="Beletsky A.V."/>
            <person name="Bonch-Osmolovskaya E.A."/>
            <person name="Ravin N.V."/>
            <person name="Skryabin K.G."/>
        </authorList>
    </citation>
    <scope>NUCLEOTIDE SEQUENCE [LARGE SCALE GENOMIC DNA]</scope>
    <source>
        <strain evidence="2 3">1860</strain>
    </source>
</reference>
<dbReference type="AlphaFoldDB" id="G7VEC2"/>
<dbReference type="HOGENOM" id="CLU_2821071_0_0_2"/>
<protein>
    <submittedName>
        <fullName evidence="2">Uncharacterized protein</fullName>
    </submittedName>
</protein>
<keyword evidence="3" id="KW-1185">Reference proteome</keyword>
<dbReference type="KEGG" id="pyr:P186_2708"/>
<evidence type="ECO:0000256" key="1">
    <source>
        <dbReference type="SAM" id="MobiDB-lite"/>
    </source>
</evidence>
<name>G7VEC2_9CREN</name>
<gene>
    <name evidence="2" type="ORF">P186_2708</name>
</gene>
<dbReference type="EMBL" id="CP003098">
    <property type="protein sequence ID" value="AET34092.1"/>
    <property type="molecule type" value="Genomic_DNA"/>
</dbReference>